<protein>
    <submittedName>
        <fullName evidence="1">Uncharacterized protein</fullName>
    </submittedName>
</protein>
<gene>
    <name evidence="1" type="ORF">L195_g037571</name>
</gene>
<dbReference type="EMBL" id="ASHM01040126">
    <property type="protein sequence ID" value="PNX81548.1"/>
    <property type="molecule type" value="Genomic_DNA"/>
</dbReference>
<dbReference type="AlphaFoldDB" id="A0A2K3LSM5"/>
<feature type="non-terminal residue" evidence="1">
    <location>
        <position position="1"/>
    </location>
</feature>
<accession>A0A2K3LSM5</accession>
<sequence>NNENVVQQDIQFHSDMAAESEAKETVEEKGSRESDHEVMVLLKEQYLKNQEELAHHFIKKLLFAASQFSGLQSARRREKFCVFLYLEVVAVMMQHDRNGHSCRGFEFESFAQPNLVNLVELKMSRVNLHYLFTLFSGANECGIVVLEMKEDRNAS</sequence>
<proteinExistence type="predicted"/>
<organism evidence="1 2">
    <name type="scientific">Trifolium pratense</name>
    <name type="common">Red clover</name>
    <dbReference type="NCBI Taxonomy" id="57577"/>
    <lineage>
        <taxon>Eukaryota</taxon>
        <taxon>Viridiplantae</taxon>
        <taxon>Streptophyta</taxon>
        <taxon>Embryophyta</taxon>
        <taxon>Tracheophyta</taxon>
        <taxon>Spermatophyta</taxon>
        <taxon>Magnoliopsida</taxon>
        <taxon>eudicotyledons</taxon>
        <taxon>Gunneridae</taxon>
        <taxon>Pentapetalae</taxon>
        <taxon>rosids</taxon>
        <taxon>fabids</taxon>
        <taxon>Fabales</taxon>
        <taxon>Fabaceae</taxon>
        <taxon>Papilionoideae</taxon>
        <taxon>50 kb inversion clade</taxon>
        <taxon>NPAAA clade</taxon>
        <taxon>Hologalegina</taxon>
        <taxon>IRL clade</taxon>
        <taxon>Trifolieae</taxon>
        <taxon>Trifolium</taxon>
    </lineage>
</organism>
<comment type="caution">
    <text evidence="1">The sequence shown here is derived from an EMBL/GenBank/DDBJ whole genome shotgun (WGS) entry which is preliminary data.</text>
</comment>
<dbReference type="Proteomes" id="UP000236291">
    <property type="component" value="Unassembled WGS sequence"/>
</dbReference>
<reference evidence="1 2" key="2">
    <citation type="journal article" date="2017" name="Front. Plant Sci.">
        <title>Gene Classification and Mining of Molecular Markers Useful in Red Clover (Trifolium pratense) Breeding.</title>
        <authorList>
            <person name="Istvanek J."/>
            <person name="Dluhosova J."/>
            <person name="Dluhos P."/>
            <person name="Patkova L."/>
            <person name="Nedelnik J."/>
            <person name="Repkova J."/>
        </authorList>
    </citation>
    <scope>NUCLEOTIDE SEQUENCE [LARGE SCALE GENOMIC DNA]</scope>
    <source>
        <strain evidence="2">cv. Tatra</strain>
        <tissue evidence="1">Young leaves</tissue>
    </source>
</reference>
<evidence type="ECO:0000313" key="2">
    <source>
        <dbReference type="Proteomes" id="UP000236291"/>
    </source>
</evidence>
<name>A0A2K3LSM5_TRIPR</name>
<reference evidence="1 2" key="1">
    <citation type="journal article" date="2014" name="Am. J. Bot.">
        <title>Genome assembly and annotation for red clover (Trifolium pratense; Fabaceae).</title>
        <authorList>
            <person name="Istvanek J."/>
            <person name="Jaros M."/>
            <person name="Krenek A."/>
            <person name="Repkova J."/>
        </authorList>
    </citation>
    <scope>NUCLEOTIDE SEQUENCE [LARGE SCALE GENOMIC DNA]</scope>
    <source>
        <strain evidence="2">cv. Tatra</strain>
        <tissue evidence="1">Young leaves</tissue>
    </source>
</reference>
<evidence type="ECO:0000313" key="1">
    <source>
        <dbReference type="EMBL" id="PNX81548.1"/>
    </source>
</evidence>